<dbReference type="Pfam" id="PF13191">
    <property type="entry name" value="AAA_16"/>
    <property type="match status" value="1"/>
</dbReference>
<proteinExistence type="predicted"/>
<dbReference type="InterPro" id="IPR041664">
    <property type="entry name" value="AAA_16"/>
</dbReference>
<dbReference type="PANTHER" id="PTHR43289:SF6">
    <property type="entry name" value="SERINE_THREONINE-PROTEIN KINASE NEKL-3"/>
    <property type="match status" value="1"/>
</dbReference>
<name>A0ABT5F7X2_9BACT</name>
<dbReference type="Proteomes" id="UP001221411">
    <property type="component" value="Unassembled WGS sequence"/>
</dbReference>
<dbReference type="EMBL" id="JAQNDO010000001">
    <property type="protein sequence ID" value="MDC0749602.1"/>
    <property type="molecule type" value="Genomic_DNA"/>
</dbReference>
<dbReference type="RefSeq" id="WP_271929631.1">
    <property type="nucleotide sequence ID" value="NZ_JAQNDO010000001.1"/>
</dbReference>
<evidence type="ECO:0000259" key="5">
    <source>
        <dbReference type="PROSITE" id="PS50011"/>
    </source>
</evidence>
<organism evidence="6 7">
    <name type="scientific">Polyangium mundeleinium</name>
    <dbReference type="NCBI Taxonomy" id="2995306"/>
    <lineage>
        <taxon>Bacteria</taxon>
        <taxon>Pseudomonadati</taxon>
        <taxon>Myxococcota</taxon>
        <taxon>Polyangia</taxon>
        <taxon>Polyangiales</taxon>
        <taxon>Polyangiaceae</taxon>
        <taxon>Polyangium</taxon>
    </lineage>
</organism>
<dbReference type="InterPro" id="IPR011009">
    <property type="entry name" value="Kinase-like_dom_sf"/>
</dbReference>
<dbReference type="CDD" id="cd14014">
    <property type="entry name" value="STKc_PknB_like"/>
    <property type="match status" value="1"/>
</dbReference>
<keyword evidence="2" id="KW-0547">Nucleotide-binding</keyword>
<dbReference type="InterPro" id="IPR011990">
    <property type="entry name" value="TPR-like_helical_dom_sf"/>
</dbReference>
<evidence type="ECO:0000313" key="6">
    <source>
        <dbReference type="EMBL" id="MDC0749602.1"/>
    </source>
</evidence>
<reference evidence="6 7" key="1">
    <citation type="submission" date="2022-11" db="EMBL/GenBank/DDBJ databases">
        <title>Minimal conservation of predation-associated metabolite biosynthetic gene clusters underscores biosynthetic potential of Myxococcota including descriptions for ten novel species: Archangium lansinium sp. nov., Myxococcus landrumus sp. nov., Nannocystis bai.</title>
        <authorList>
            <person name="Ahearne A."/>
            <person name="Stevens C."/>
            <person name="Dowd S."/>
        </authorList>
    </citation>
    <scope>NUCLEOTIDE SEQUENCE [LARGE SCALE GENOMIC DNA]</scope>
    <source>
        <strain evidence="6 7">RJM3</strain>
    </source>
</reference>
<keyword evidence="7" id="KW-1185">Reference proteome</keyword>
<gene>
    <name evidence="6" type="ORF">POL67_50190</name>
</gene>
<evidence type="ECO:0000256" key="1">
    <source>
        <dbReference type="ARBA" id="ARBA00022679"/>
    </source>
</evidence>
<comment type="caution">
    <text evidence="6">The sequence shown here is derived from an EMBL/GenBank/DDBJ whole genome shotgun (WGS) entry which is preliminary data.</text>
</comment>
<dbReference type="PROSITE" id="PS50011">
    <property type="entry name" value="PROTEIN_KINASE_DOM"/>
    <property type="match status" value="1"/>
</dbReference>
<dbReference type="GO" id="GO:0016301">
    <property type="term" value="F:kinase activity"/>
    <property type="evidence" value="ECO:0007669"/>
    <property type="project" value="UniProtKB-KW"/>
</dbReference>
<dbReference type="PROSITE" id="PS00108">
    <property type="entry name" value="PROTEIN_KINASE_ST"/>
    <property type="match status" value="1"/>
</dbReference>
<dbReference type="SMART" id="SM00220">
    <property type="entry name" value="S_TKc"/>
    <property type="match status" value="1"/>
</dbReference>
<keyword evidence="4" id="KW-0067">ATP-binding</keyword>
<protein>
    <submittedName>
        <fullName evidence="6">Protein kinase</fullName>
    </submittedName>
</protein>
<dbReference type="InterPro" id="IPR000719">
    <property type="entry name" value="Prot_kinase_dom"/>
</dbReference>
<sequence>MPLSKGSFIAGRFTIEDLAGKGGMGEVYRARDGLTGAEVALKVLNEQTDGFEALERFAREARLLAELDHPGIVSYLSHGQAEDGRAFLAMEWLAGQDLGQRLTRGPLALRDCLTLAKCAADALAVAHRRGIVHRDIKPTNMFLRDDRLDRVTLLDFGIARQAFATTGITGTGFIMGTPGYMAPEQARGDFDIGPSADVFSLGCVLFECLTGKPPFVARDPIALLAKVLFEDVPAVESLRPDTPPELAALLARMLDKNALARPADAHVLHEELAALTLPASGDTSSPHAANATIPGAALSGEAMQLLCVVVAVPGDAQAPRDAQVHAETERSPGVARTALRARLIGLGVRVEWLADGSLAIVVPPSQSAIDQATQGARCALVIKEAWPEARVALTTGRGLFKNRLPVGEAIDRAVSLLHARIEKERAAPSPAETLGVLIDELSAKLLESRFSIESTGVRWRLHSERAGGVDASRPLLGKPTPCVGREQELSILGATIDGCIENAEPRVVLVISPPGVGKSRLKHELLRRLRARSLDIELIDARGTPMTAGSPYGLFVDVLRGLSDMCVGDPMPLQGEKLRARVGRHLPPKDAERVAEFLAVSCGLTASEPSAALLAAQSDPKLMNEKIQEAFLRFFRAECAARPCLLVLEDLHWGDPASVRLVDTALGELKELPFCVLAFARPEVTHIFPKIWERRSIQQIRLAALGKKAAERLVAAVLGADVAKSAVARIVEQAAGNALFLEELIRAAAEGKSEEHPDTVLAMLQARLSCLDPAIRRVLCAASVFGQTFWRGGVSALLGEERTVQQTDGWLNEIVQAELVEKQPTSRFAGEVEYRFRHALLRDATYDLLAKDDRTLGHRLALSYLERAGETEPVVLAAHAYRGGDMERATHHYLRAAEQSYQRDDHDGLWSAVERGLACGASGAVRGQLLALKLEVCFWREGWEAQSRMGREALELLPRGSVPWCRVLSFLAHALPNMDMGQEMTVLESAIWGTDPEPGAEASYCQAASMIFHMLTMMGRLERALRVRVRLDAFTPRVPESALYELGYVYNGRSTFEYFLGDDPFLAYADSIRMEAAFAGASARRWQRIGQIVLGIGLSAVGAAEDGERELREVIRRGLDANDPWSVTLARLYLARLLAERCKPEQRDELISLARQLIELQGTNGVVGPAYGALSRGLLAEGRLAEAWEATESALARMADFRCWRPEVHRTRIEIRLREGHPEAIRSAAEEGLRCITHLGGCVGHSEIPLRLAIAEALAADGDMEAARRGLEATLWVIERRAAKIEDADFKERYLAVPEHVRARELGRVWLS</sequence>
<feature type="domain" description="Protein kinase" evidence="5">
    <location>
        <begin position="13"/>
        <end position="272"/>
    </location>
</feature>
<dbReference type="Pfam" id="PF00069">
    <property type="entry name" value="Pkinase"/>
    <property type="match status" value="1"/>
</dbReference>
<evidence type="ECO:0000256" key="3">
    <source>
        <dbReference type="ARBA" id="ARBA00022777"/>
    </source>
</evidence>
<evidence type="ECO:0000313" key="7">
    <source>
        <dbReference type="Proteomes" id="UP001221411"/>
    </source>
</evidence>
<dbReference type="InterPro" id="IPR027417">
    <property type="entry name" value="P-loop_NTPase"/>
</dbReference>
<dbReference type="Gene3D" id="3.40.50.300">
    <property type="entry name" value="P-loop containing nucleotide triphosphate hydrolases"/>
    <property type="match status" value="1"/>
</dbReference>
<dbReference type="SUPFAM" id="SSF52540">
    <property type="entry name" value="P-loop containing nucleoside triphosphate hydrolases"/>
    <property type="match status" value="1"/>
</dbReference>
<dbReference type="Gene3D" id="1.25.40.10">
    <property type="entry name" value="Tetratricopeptide repeat domain"/>
    <property type="match status" value="1"/>
</dbReference>
<keyword evidence="1" id="KW-0808">Transferase</keyword>
<evidence type="ECO:0000256" key="4">
    <source>
        <dbReference type="ARBA" id="ARBA00022840"/>
    </source>
</evidence>
<keyword evidence="3 6" id="KW-0418">Kinase</keyword>
<dbReference type="Gene3D" id="3.30.200.20">
    <property type="entry name" value="Phosphorylase Kinase, domain 1"/>
    <property type="match status" value="1"/>
</dbReference>
<dbReference type="SUPFAM" id="SSF56112">
    <property type="entry name" value="Protein kinase-like (PK-like)"/>
    <property type="match status" value="1"/>
</dbReference>
<dbReference type="InterPro" id="IPR008271">
    <property type="entry name" value="Ser/Thr_kinase_AS"/>
</dbReference>
<accession>A0ABT5F7X2</accession>
<dbReference type="PANTHER" id="PTHR43289">
    <property type="entry name" value="MITOGEN-ACTIVATED PROTEIN KINASE KINASE KINASE 20-RELATED"/>
    <property type="match status" value="1"/>
</dbReference>
<evidence type="ECO:0000256" key="2">
    <source>
        <dbReference type="ARBA" id="ARBA00022741"/>
    </source>
</evidence>
<dbReference type="Gene3D" id="1.10.510.10">
    <property type="entry name" value="Transferase(Phosphotransferase) domain 1"/>
    <property type="match status" value="1"/>
</dbReference>